<evidence type="ECO:0000313" key="6">
    <source>
        <dbReference type="Proteomes" id="UP001165080"/>
    </source>
</evidence>
<name>A0A9W6BGW3_9CHLO</name>
<keyword evidence="3" id="KW-0560">Oxidoreductase</keyword>
<dbReference type="AlphaFoldDB" id="A0A9W6BGW3"/>
<protein>
    <recommendedName>
        <fullName evidence="4">NADP-dependent oxidoreductase domain-containing protein</fullName>
    </recommendedName>
</protein>
<dbReference type="PRINTS" id="PR00069">
    <property type="entry name" value="ALDKETRDTASE"/>
</dbReference>
<evidence type="ECO:0000256" key="3">
    <source>
        <dbReference type="ARBA" id="ARBA00023002"/>
    </source>
</evidence>
<evidence type="ECO:0000259" key="4">
    <source>
        <dbReference type="Pfam" id="PF00248"/>
    </source>
</evidence>
<keyword evidence="2" id="KW-0521">NADP</keyword>
<dbReference type="SUPFAM" id="SSF51430">
    <property type="entry name" value="NAD(P)-linked oxidoreductase"/>
    <property type="match status" value="1"/>
</dbReference>
<dbReference type="PROSITE" id="PS00063">
    <property type="entry name" value="ALDOKETO_REDUCTASE_3"/>
    <property type="match status" value="1"/>
</dbReference>
<dbReference type="InterPro" id="IPR020471">
    <property type="entry name" value="AKR"/>
</dbReference>
<comment type="caution">
    <text evidence="5">The sequence shown here is derived from an EMBL/GenBank/DDBJ whole genome shotgun (WGS) entry which is preliminary data.</text>
</comment>
<evidence type="ECO:0000313" key="5">
    <source>
        <dbReference type="EMBL" id="GLC51932.1"/>
    </source>
</evidence>
<accession>A0A9W6BGW3</accession>
<dbReference type="InterPro" id="IPR023210">
    <property type="entry name" value="NADP_OxRdtase_dom"/>
</dbReference>
<dbReference type="PROSITE" id="PS00798">
    <property type="entry name" value="ALDOKETO_REDUCTASE_1"/>
    <property type="match status" value="1"/>
</dbReference>
<dbReference type="EMBL" id="BRXU01000005">
    <property type="protein sequence ID" value="GLC51932.1"/>
    <property type="molecule type" value="Genomic_DNA"/>
</dbReference>
<evidence type="ECO:0000256" key="1">
    <source>
        <dbReference type="ARBA" id="ARBA00007905"/>
    </source>
</evidence>
<dbReference type="Pfam" id="PF00248">
    <property type="entry name" value="Aldo_ket_red"/>
    <property type="match status" value="1"/>
</dbReference>
<dbReference type="InterPro" id="IPR036812">
    <property type="entry name" value="NAD(P)_OxRdtase_dom_sf"/>
</dbReference>
<organism evidence="5 6">
    <name type="scientific">Pleodorina starrii</name>
    <dbReference type="NCBI Taxonomy" id="330485"/>
    <lineage>
        <taxon>Eukaryota</taxon>
        <taxon>Viridiplantae</taxon>
        <taxon>Chlorophyta</taxon>
        <taxon>core chlorophytes</taxon>
        <taxon>Chlorophyceae</taxon>
        <taxon>CS clade</taxon>
        <taxon>Chlamydomonadales</taxon>
        <taxon>Volvocaceae</taxon>
        <taxon>Pleodorina</taxon>
    </lineage>
</organism>
<dbReference type="PANTHER" id="PTHR11732">
    <property type="entry name" value="ALDO/KETO REDUCTASE"/>
    <property type="match status" value="1"/>
</dbReference>
<dbReference type="InterPro" id="IPR018170">
    <property type="entry name" value="Aldo/ket_reductase_CS"/>
</dbReference>
<dbReference type="FunFam" id="3.20.20.100:FF:000006">
    <property type="entry name" value="Aldo-keto reductase family 1 member A1"/>
    <property type="match status" value="1"/>
</dbReference>
<gene>
    <name evidence="5" type="primary">PLEST003634</name>
    <name evidence="5" type="ORF">PLESTB_000564300</name>
</gene>
<dbReference type="PROSITE" id="PS00062">
    <property type="entry name" value="ALDOKETO_REDUCTASE_2"/>
    <property type="match status" value="1"/>
</dbReference>
<sequence length="401" mass="44963">MRHHLHAYKVRSIKSAFIKNSIPLPSFHSTARHHYWASIWCCKMSGTDEVAASPQLHDYTHLKQLSEEQKAELKRLEQVEPPAGSPGYRVIDNQPSAKLLSGYSIPLVGLGTWKSAKGEVGAAVATALRMGYRHIDCARVYQNEHEVGEALSAVLAEGVVRREEVFVTSKLWNSDHEPARVEAACRKSMEDLRVSYLDLYLMHWPVTGNTGPEVLPPLADTWAAMEALVDKGLVRTIGVSNFSIKKLERLMTSARIKPAVVQVESHPYWRNEALRGWCAERGIHLTAYSPLGSPDSATIVKRAEDTPTPLREALVAEVASKMGKDAGQVLIRWALQRGTSALPKSVKPERIRSNLDVFDWEIPADLYDKLSHLPHQQRMVDGNFWINPAGPYRTLQDLWDE</sequence>
<evidence type="ECO:0000256" key="2">
    <source>
        <dbReference type="ARBA" id="ARBA00022857"/>
    </source>
</evidence>
<dbReference type="GO" id="GO:0016491">
    <property type="term" value="F:oxidoreductase activity"/>
    <property type="evidence" value="ECO:0007669"/>
    <property type="project" value="UniProtKB-KW"/>
</dbReference>
<proteinExistence type="inferred from homology"/>
<dbReference type="Proteomes" id="UP001165080">
    <property type="component" value="Unassembled WGS sequence"/>
</dbReference>
<keyword evidence="6" id="KW-1185">Reference proteome</keyword>
<dbReference type="Gene3D" id="3.20.20.100">
    <property type="entry name" value="NADP-dependent oxidoreductase domain"/>
    <property type="match status" value="1"/>
</dbReference>
<comment type="similarity">
    <text evidence="1">Belongs to the aldo/keto reductase family.</text>
</comment>
<reference evidence="5 6" key="1">
    <citation type="journal article" date="2023" name="Commun. Biol.">
        <title>Reorganization of the ancestral sex-determining regions during the evolution of trioecy in Pleodorina starrii.</title>
        <authorList>
            <person name="Takahashi K."/>
            <person name="Suzuki S."/>
            <person name="Kawai-Toyooka H."/>
            <person name="Yamamoto K."/>
            <person name="Hamaji T."/>
            <person name="Ootsuki R."/>
            <person name="Yamaguchi H."/>
            <person name="Kawachi M."/>
            <person name="Higashiyama T."/>
            <person name="Nozaki H."/>
        </authorList>
    </citation>
    <scope>NUCLEOTIDE SEQUENCE [LARGE SCALE GENOMIC DNA]</scope>
    <source>
        <strain evidence="5 6">NIES-4479</strain>
    </source>
</reference>
<feature type="domain" description="NADP-dependent oxidoreductase" evidence="4">
    <location>
        <begin position="109"/>
        <end position="370"/>
    </location>
</feature>